<dbReference type="STRING" id="43775.SAMN04489760_10936"/>
<dbReference type="InterPro" id="IPR043519">
    <property type="entry name" value="NT_sf"/>
</dbReference>
<organism evidence="1 2">
    <name type="scientific">Syntrophus gentianae</name>
    <dbReference type="NCBI Taxonomy" id="43775"/>
    <lineage>
        <taxon>Bacteria</taxon>
        <taxon>Pseudomonadati</taxon>
        <taxon>Thermodesulfobacteriota</taxon>
        <taxon>Syntrophia</taxon>
        <taxon>Syntrophales</taxon>
        <taxon>Syntrophaceae</taxon>
        <taxon>Syntrophus</taxon>
    </lineage>
</organism>
<sequence>MAKIPKNPEEIFPEIKADYQQVFGEGLVSILLYGSGCREDYWPGKSDLNFLLVLDDACMERLGRAIPVARKWKARKVAAPLILTRTDLNSSLDSYPVEFLNMKNCYRLVYGQDVLQPLSFDPGALRLQIERELKGKLFLLRKGYLEAEGRESAMRNLIGRSLTAFTALFAALLYLKGREAPSSRQGVIKAMAWAFPIEPEVFLQAAEIRDGEDRHSAAEMDRLLNAYMMQIRQLCELVEGM</sequence>
<protein>
    <recommendedName>
        <fullName evidence="3">Nucleotidyltransferase domain-containing protein</fullName>
    </recommendedName>
</protein>
<proteinExistence type="predicted"/>
<accession>A0A1H7X588</accession>
<keyword evidence="2" id="KW-1185">Reference proteome</keyword>
<evidence type="ECO:0000313" key="1">
    <source>
        <dbReference type="EMBL" id="SEM28298.1"/>
    </source>
</evidence>
<dbReference type="SUPFAM" id="SSF81301">
    <property type="entry name" value="Nucleotidyltransferase"/>
    <property type="match status" value="1"/>
</dbReference>
<reference evidence="1 2" key="1">
    <citation type="submission" date="2016-10" db="EMBL/GenBank/DDBJ databases">
        <authorList>
            <person name="de Groot N.N."/>
        </authorList>
    </citation>
    <scope>NUCLEOTIDE SEQUENCE [LARGE SCALE GENOMIC DNA]</scope>
    <source>
        <strain evidence="1 2">DSM 8423</strain>
    </source>
</reference>
<dbReference type="EMBL" id="FOBS01000009">
    <property type="protein sequence ID" value="SEM28298.1"/>
    <property type="molecule type" value="Genomic_DNA"/>
</dbReference>
<dbReference type="RefSeq" id="WP_093883158.1">
    <property type="nucleotide sequence ID" value="NZ_FOBS01000009.1"/>
</dbReference>
<gene>
    <name evidence="1" type="ORF">SAMN04489760_10936</name>
</gene>
<dbReference type="OrthoDB" id="5507064at2"/>
<dbReference type="AlphaFoldDB" id="A0A1H7X588"/>
<name>A0A1H7X588_9BACT</name>
<evidence type="ECO:0008006" key="3">
    <source>
        <dbReference type="Google" id="ProtNLM"/>
    </source>
</evidence>
<evidence type="ECO:0000313" key="2">
    <source>
        <dbReference type="Proteomes" id="UP000198744"/>
    </source>
</evidence>
<dbReference type="Proteomes" id="UP000198744">
    <property type="component" value="Unassembled WGS sequence"/>
</dbReference>